<comment type="caution">
    <text evidence="7">The sequence shown here is derived from an EMBL/GenBank/DDBJ whole genome shotgun (WGS) entry which is preliminary data.</text>
</comment>
<evidence type="ECO:0000313" key="8">
    <source>
        <dbReference type="Proteomes" id="UP001281410"/>
    </source>
</evidence>
<evidence type="ECO:0000256" key="1">
    <source>
        <dbReference type="ARBA" id="ARBA00004141"/>
    </source>
</evidence>
<proteinExistence type="predicted"/>
<dbReference type="SUPFAM" id="SSF103473">
    <property type="entry name" value="MFS general substrate transporter"/>
    <property type="match status" value="1"/>
</dbReference>
<gene>
    <name evidence="7" type="ORF">Dsin_013233</name>
</gene>
<dbReference type="EMBL" id="JANJYJ010000004">
    <property type="protein sequence ID" value="KAK3219263.1"/>
    <property type="molecule type" value="Genomic_DNA"/>
</dbReference>
<dbReference type="Proteomes" id="UP001281410">
    <property type="component" value="Unassembled WGS sequence"/>
</dbReference>
<keyword evidence="2 5" id="KW-0812">Transmembrane</keyword>
<keyword evidence="4 5" id="KW-0472">Membrane</keyword>
<keyword evidence="8" id="KW-1185">Reference proteome</keyword>
<organism evidence="7 8">
    <name type="scientific">Dipteronia sinensis</name>
    <dbReference type="NCBI Taxonomy" id="43782"/>
    <lineage>
        <taxon>Eukaryota</taxon>
        <taxon>Viridiplantae</taxon>
        <taxon>Streptophyta</taxon>
        <taxon>Embryophyta</taxon>
        <taxon>Tracheophyta</taxon>
        <taxon>Spermatophyta</taxon>
        <taxon>Magnoliopsida</taxon>
        <taxon>eudicotyledons</taxon>
        <taxon>Gunneridae</taxon>
        <taxon>Pentapetalae</taxon>
        <taxon>rosids</taxon>
        <taxon>malvids</taxon>
        <taxon>Sapindales</taxon>
        <taxon>Sapindaceae</taxon>
        <taxon>Hippocastanoideae</taxon>
        <taxon>Acereae</taxon>
        <taxon>Dipteronia</taxon>
    </lineage>
</organism>
<evidence type="ECO:0000256" key="5">
    <source>
        <dbReference type="SAM" id="Phobius"/>
    </source>
</evidence>
<dbReference type="GO" id="GO:0016020">
    <property type="term" value="C:membrane"/>
    <property type="evidence" value="ECO:0007669"/>
    <property type="project" value="UniProtKB-SubCell"/>
</dbReference>
<dbReference type="PANTHER" id="PTHR21576">
    <property type="entry name" value="UNCHARACTERIZED NODULIN-LIKE PROTEIN"/>
    <property type="match status" value="1"/>
</dbReference>
<dbReference type="InterPro" id="IPR010658">
    <property type="entry name" value="Nodulin-like"/>
</dbReference>
<dbReference type="Pfam" id="PF06813">
    <property type="entry name" value="Nodulin-like"/>
    <property type="match status" value="1"/>
</dbReference>
<protein>
    <recommendedName>
        <fullName evidence="6">Nodulin-like domain-containing protein</fullName>
    </recommendedName>
</protein>
<keyword evidence="3 5" id="KW-1133">Transmembrane helix</keyword>
<feature type="domain" description="Nodulin-like" evidence="6">
    <location>
        <begin position="7"/>
        <end position="99"/>
    </location>
</feature>
<dbReference type="InterPro" id="IPR036259">
    <property type="entry name" value="MFS_trans_sf"/>
</dbReference>
<evidence type="ECO:0000259" key="6">
    <source>
        <dbReference type="Pfam" id="PF06813"/>
    </source>
</evidence>
<reference evidence="7" key="1">
    <citation type="journal article" date="2023" name="Plant J.">
        <title>Genome sequences and population genomics provide insights into the demographic history, inbreeding, and mutation load of two 'living fossil' tree species of Dipteronia.</title>
        <authorList>
            <person name="Feng Y."/>
            <person name="Comes H.P."/>
            <person name="Chen J."/>
            <person name="Zhu S."/>
            <person name="Lu R."/>
            <person name="Zhang X."/>
            <person name="Li P."/>
            <person name="Qiu J."/>
            <person name="Olsen K.M."/>
            <person name="Qiu Y."/>
        </authorList>
    </citation>
    <scope>NUCLEOTIDE SEQUENCE</scope>
    <source>
        <strain evidence="7">NBL</strain>
    </source>
</reference>
<evidence type="ECO:0000256" key="2">
    <source>
        <dbReference type="ARBA" id="ARBA00022692"/>
    </source>
</evidence>
<evidence type="ECO:0000313" key="7">
    <source>
        <dbReference type="EMBL" id="KAK3219263.1"/>
    </source>
</evidence>
<evidence type="ECO:0000256" key="4">
    <source>
        <dbReference type="ARBA" id="ARBA00023136"/>
    </source>
</evidence>
<comment type="subcellular location">
    <subcellularLocation>
        <location evidence="1">Membrane</location>
        <topology evidence="1">Multi-pass membrane protein</topology>
    </subcellularLocation>
</comment>
<name>A0AAE0E8P8_9ROSI</name>
<feature type="transmembrane region" description="Helical" evidence="5">
    <location>
        <begin position="66"/>
        <end position="87"/>
    </location>
</feature>
<evidence type="ECO:0000256" key="3">
    <source>
        <dbReference type="ARBA" id="ARBA00022989"/>
    </source>
</evidence>
<sequence length="120" mass="13112">MGGFSRSLEVELSAGNAYNFPLYFSILKSVLGFNQQQVTLLGVANDIGENVGFLLGIACNKFLHRAVVLLIGVVLCFFGYCLLWLNVSQTIETLPFWLSLKGLLSGMNCGVDCLEILIDC</sequence>
<dbReference type="PANTHER" id="PTHR21576:SF97">
    <property type="entry name" value="MAJOR FACILITATOR SUPERFAMILY PROTEIN"/>
    <property type="match status" value="1"/>
</dbReference>
<dbReference type="AlphaFoldDB" id="A0AAE0E8P8"/>
<accession>A0AAE0E8P8</accession>